<proteinExistence type="predicted"/>
<keyword evidence="1" id="KW-1277">Toxin-antitoxin system</keyword>
<dbReference type="Proteomes" id="UP000275727">
    <property type="component" value="Chromosome"/>
</dbReference>
<accession>A0AAD1G1F3</accession>
<dbReference type="Gene3D" id="3.30.2310.20">
    <property type="entry name" value="RelE-like"/>
    <property type="match status" value="1"/>
</dbReference>
<organism evidence="2 3">
    <name type="scientific">Sphingosinicella microcystinivorans</name>
    <dbReference type="NCBI Taxonomy" id="335406"/>
    <lineage>
        <taxon>Bacteria</taxon>
        <taxon>Pseudomonadati</taxon>
        <taxon>Pseudomonadota</taxon>
        <taxon>Alphaproteobacteria</taxon>
        <taxon>Sphingomonadales</taxon>
        <taxon>Sphingosinicellaceae</taxon>
        <taxon>Sphingosinicella</taxon>
    </lineage>
</organism>
<evidence type="ECO:0000313" key="2">
    <source>
        <dbReference type="EMBL" id="BBE34842.1"/>
    </source>
</evidence>
<dbReference type="KEGG" id="smic:SmB9_25000"/>
<evidence type="ECO:0000313" key="3">
    <source>
        <dbReference type="Proteomes" id="UP000275727"/>
    </source>
</evidence>
<reference evidence="2 3" key="1">
    <citation type="submission" date="2018-06" db="EMBL/GenBank/DDBJ databases">
        <title>Complete Genome Sequence of the Microcystin-Degrading Bacterium Sphingosinicella microcystinivorans Strain B-9.</title>
        <authorList>
            <person name="Jin H."/>
            <person name="Nishizawa T."/>
            <person name="Guo Y."/>
            <person name="Nishizawa A."/>
            <person name="Park H."/>
            <person name="Kato H."/>
            <person name="Tsuji K."/>
            <person name="Harada K."/>
        </authorList>
    </citation>
    <scope>NUCLEOTIDE SEQUENCE [LARGE SCALE GENOMIC DNA]</scope>
    <source>
        <strain evidence="2 3">B9</strain>
    </source>
</reference>
<dbReference type="RefSeq" id="WP_121048473.1">
    <property type="nucleotide sequence ID" value="NZ_AP018711.1"/>
</dbReference>
<gene>
    <name evidence="2" type="ORF">SmB9_25000</name>
</gene>
<evidence type="ECO:0008006" key="4">
    <source>
        <dbReference type="Google" id="ProtNLM"/>
    </source>
</evidence>
<dbReference type="Pfam" id="PF05016">
    <property type="entry name" value="ParE_toxin"/>
    <property type="match status" value="1"/>
</dbReference>
<dbReference type="AlphaFoldDB" id="A0AAD1G1F3"/>
<evidence type="ECO:0000256" key="1">
    <source>
        <dbReference type="ARBA" id="ARBA00022649"/>
    </source>
</evidence>
<dbReference type="InterPro" id="IPR007712">
    <property type="entry name" value="RelE/ParE_toxin"/>
</dbReference>
<name>A0AAD1G1F3_SPHMI</name>
<protein>
    <recommendedName>
        <fullName evidence="4">Toxin ParE1/3/4</fullName>
    </recommendedName>
</protein>
<dbReference type="InterPro" id="IPR035093">
    <property type="entry name" value="RelE/ParE_toxin_dom_sf"/>
</dbReference>
<sequence length="64" mass="7263">MAKLKQSFELLSRHPEAGTLCTNLRNPYRALPCRSHRIFYAVGDQGVRIVRVLHAAMSAERVLI</sequence>
<dbReference type="EMBL" id="AP018711">
    <property type="protein sequence ID" value="BBE34842.1"/>
    <property type="molecule type" value="Genomic_DNA"/>
</dbReference>